<keyword evidence="1" id="KW-0732">Signal</keyword>
<evidence type="ECO:0000313" key="2">
    <source>
        <dbReference type="EMBL" id="WWX20812.1"/>
    </source>
</evidence>
<evidence type="ECO:0000313" key="3">
    <source>
        <dbReference type="Proteomes" id="UP001385389"/>
    </source>
</evidence>
<keyword evidence="3" id="KW-1185">Reference proteome</keyword>
<accession>A0ABZ2IQ88</accession>
<dbReference type="EMBL" id="CP146609">
    <property type="protein sequence ID" value="WWX20812.1"/>
    <property type="molecule type" value="Genomic_DNA"/>
</dbReference>
<gene>
    <name evidence="2" type="ORF">V8V93_10115</name>
</gene>
<feature type="chain" id="PRO_5046763765" evidence="1">
    <location>
        <begin position="23"/>
        <end position="117"/>
    </location>
</feature>
<organism evidence="2 3">
    <name type="scientific">Pseudodesulfovibrio methanolicus</name>
    <dbReference type="NCBI Taxonomy" id="3126690"/>
    <lineage>
        <taxon>Bacteria</taxon>
        <taxon>Pseudomonadati</taxon>
        <taxon>Thermodesulfobacteriota</taxon>
        <taxon>Desulfovibrionia</taxon>
        <taxon>Desulfovibrionales</taxon>
        <taxon>Desulfovibrionaceae</taxon>
    </lineage>
</organism>
<sequence>MRRLLIITVTLCLLTLSASAWAGPGNHRAAAPGYAKHVVVHRSVAKGPAWGHRAMPRHPAPQWAHRPGHRYGQRHVYRSRYVARRCEPVHRRPVVVRERSLNRGSVLEYSIRIRTAN</sequence>
<name>A0ABZ2IQ88_9BACT</name>
<evidence type="ECO:0000256" key="1">
    <source>
        <dbReference type="SAM" id="SignalP"/>
    </source>
</evidence>
<reference evidence="2 3" key="1">
    <citation type="submission" date="2024-03" db="EMBL/GenBank/DDBJ databases">
        <title>Phenotype and Genome Characterization of a Sulfate-Reducing Bacterium Pseudodesulfovibrio sp. strain 5S69, isolated from Petroleum Reservoir in Tatarstan (Russia).</title>
        <authorList>
            <person name="Bidzhieva S.K."/>
            <person name="Kadnikov V."/>
            <person name="Tourova T.P."/>
            <person name="Samigullina S.R."/>
            <person name="Sokolova D.S."/>
            <person name="Poltaraus A.B."/>
            <person name="Avtukh A.N."/>
            <person name="Tereshina V.M."/>
            <person name="Mardanov A.V."/>
            <person name="Nazina T.N."/>
        </authorList>
    </citation>
    <scope>NUCLEOTIDE SEQUENCE [LARGE SCALE GENOMIC DNA]</scope>
    <source>
        <strain evidence="2 3">5S69</strain>
    </source>
</reference>
<dbReference type="RefSeq" id="WP_338666557.1">
    <property type="nucleotide sequence ID" value="NZ_CP146609.1"/>
</dbReference>
<proteinExistence type="predicted"/>
<protein>
    <submittedName>
        <fullName evidence="2">Uncharacterized protein</fullName>
    </submittedName>
</protein>
<feature type="signal peptide" evidence="1">
    <location>
        <begin position="1"/>
        <end position="22"/>
    </location>
</feature>
<dbReference type="Proteomes" id="UP001385389">
    <property type="component" value="Chromosome"/>
</dbReference>